<dbReference type="PANTHER" id="PTHR35526">
    <property type="entry name" value="ANTI-SIGMA-F FACTOR RSBW-RELATED"/>
    <property type="match status" value="1"/>
</dbReference>
<keyword evidence="2 8" id="KW-0808">Transferase</keyword>
<organism evidence="8 9">
    <name type="scientific">Candidatus Stercoripulliclostridium merdipullorum</name>
    <dbReference type="NCBI Taxonomy" id="2840952"/>
    <lineage>
        <taxon>Bacteria</taxon>
        <taxon>Bacillati</taxon>
        <taxon>Bacillota</taxon>
        <taxon>Clostridia</taxon>
        <taxon>Eubacteriales</taxon>
        <taxon>Candidatus Stercoripulliclostridium</taxon>
    </lineage>
</organism>
<sequence>MDQIYLKVNALAVNESFVRGTIASYAARVNPTIDVISDIKTAVSEAVTNAIVHAYEMDESKEIEIIASIDRDVLRVEVKDHGIGIENVAEAMTDFYTTKSFEERSGLGFTIMASFMDSLVVASEPGQGTSVTMTKKLKNRQVL</sequence>
<comment type="caution">
    <text evidence="8">The sequence shown here is derived from an EMBL/GenBank/DDBJ whole genome shotgun (WGS) entry which is preliminary data.</text>
</comment>
<name>A0A9D1SWZ1_9FIRM</name>
<evidence type="ECO:0000256" key="5">
    <source>
        <dbReference type="ARBA" id="ARBA00022840"/>
    </source>
</evidence>
<dbReference type="InterPro" id="IPR010194">
    <property type="entry name" value="Anti-sigma_F"/>
</dbReference>
<dbReference type="InterPro" id="IPR003594">
    <property type="entry name" value="HATPase_dom"/>
</dbReference>
<reference evidence="8" key="2">
    <citation type="journal article" date="2021" name="PeerJ">
        <title>Extensive microbial diversity within the chicken gut microbiome revealed by metagenomics and culture.</title>
        <authorList>
            <person name="Gilroy R."/>
            <person name="Ravi A."/>
            <person name="Getino M."/>
            <person name="Pursley I."/>
            <person name="Horton D.L."/>
            <person name="Alikhan N.F."/>
            <person name="Baker D."/>
            <person name="Gharbi K."/>
            <person name="Hall N."/>
            <person name="Watson M."/>
            <person name="Adriaenssens E.M."/>
            <person name="Foster-Nyarko E."/>
            <person name="Jarju S."/>
            <person name="Secka A."/>
            <person name="Antonio M."/>
            <person name="Oren A."/>
            <person name="Chaudhuri R.R."/>
            <person name="La Ragione R."/>
            <person name="Hildebrand F."/>
            <person name="Pallen M.J."/>
        </authorList>
    </citation>
    <scope>NUCLEOTIDE SEQUENCE</scope>
    <source>
        <strain evidence="8">23406</strain>
    </source>
</reference>
<dbReference type="Pfam" id="PF13581">
    <property type="entry name" value="HATPase_c_2"/>
    <property type="match status" value="1"/>
</dbReference>
<dbReference type="SUPFAM" id="SSF55874">
    <property type="entry name" value="ATPase domain of HSP90 chaperone/DNA topoisomerase II/histidine kinase"/>
    <property type="match status" value="1"/>
</dbReference>
<dbReference type="NCBIfam" id="TIGR01925">
    <property type="entry name" value="spIIAB"/>
    <property type="match status" value="1"/>
</dbReference>
<keyword evidence="6" id="KW-0749">Sporulation</keyword>
<dbReference type="Gene3D" id="3.30.565.10">
    <property type="entry name" value="Histidine kinase-like ATPase, C-terminal domain"/>
    <property type="match status" value="1"/>
</dbReference>
<dbReference type="Proteomes" id="UP000886891">
    <property type="component" value="Unassembled WGS sequence"/>
</dbReference>
<dbReference type="GO" id="GO:0030435">
    <property type="term" value="P:sporulation resulting in formation of a cellular spore"/>
    <property type="evidence" value="ECO:0007669"/>
    <property type="project" value="UniProtKB-KW"/>
</dbReference>
<dbReference type="GO" id="GO:0004674">
    <property type="term" value="F:protein serine/threonine kinase activity"/>
    <property type="evidence" value="ECO:0007669"/>
    <property type="project" value="UniProtKB-KW"/>
</dbReference>
<dbReference type="InterPro" id="IPR050267">
    <property type="entry name" value="Anti-sigma-factor_SerPK"/>
</dbReference>
<dbReference type="GO" id="GO:0016989">
    <property type="term" value="F:sigma factor antagonist activity"/>
    <property type="evidence" value="ECO:0007669"/>
    <property type="project" value="InterPro"/>
</dbReference>
<dbReference type="EMBL" id="DVOH01000023">
    <property type="protein sequence ID" value="HIV00128.1"/>
    <property type="molecule type" value="Genomic_DNA"/>
</dbReference>
<dbReference type="AlphaFoldDB" id="A0A9D1SWZ1"/>
<dbReference type="InterPro" id="IPR036890">
    <property type="entry name" value="HATPase_C_sf"/>
</dbReference>
<keyword evidence="3" id="KW-0547">Nucleotide-binding</keyword>
<keyword evidence="4" id="KW-0418">Kinase</keyword>
<evidence type="ECO:0000259" key="7">
    <source>
        <dbReference type="SMART" id="SM00387"/>
    </source>
</evidence>
<evidence type="ECO:0000313" key="9">
    <source>
        <dbReference type="Proteomes" id="UP000886891"/>
    </source>
</evidence>
<keyword evidence="5" id="KW-0067">ATP-binding</keyword>
<dbReference type="SMART" id="SM00387">
    <property type="entry name" value="HATPase_c"/>
    <property type="match status" value="1"/>
</dbReference>
<protein>
    <submittedName>
        <fullName evidence="8">Anti-sigma F factor</fullName>
        <ecNumber evidence="8">2.7.11.1</ecNumber>
    </submittedName>
</protein>
<accession>A0A9D1SWZ1</accession>
<evidence type="ECO:0000256" key="1">
    <source>
        <dbReference type="ARBA" id="ARBA00022527"/>
    </source>
</evidence>
<dbReference type="EC" id="2.7.11.1" evidence="8"/>
<keyword evidence="1" id="KW-0723">Serine/threonine-protein kinase</keyword>
<evidence type="ECO:0000313" key="8">
    <source>
        <dbReference type="EMBL" id="HIV00128.1"/>
    </source>
</evidence>
<evidence type="ECO:0000256" key="2">
    <source>
        <dbReference type="ARBA" id="ARBA00022679"/>
    </source>
</evidence>
<reference evidence="8" key="1">
    <citation type="submission" date="2020-10" db="EMBL/GenBank/DDBJ databases">
        <authorList>
            <person name="Gilroy R."/>
        </authorList>
    </citation>
    <scope>NUCLEOTIDE SEQUENCE</scope>
    <source>
        <strain evidence="8">23406</strain>
    </source>
</reference>
<proteinExistence type="predicted"/>
<gene>
    <name evidence="8" type="ORF">IAB14_03315</name>
</gene>
<dbReference type="GO" id="GO:0042174">
    <property type="term" value="P:negative regulation of sporulation resulting in formation of a cellular spore"/>
    <property type="evidence" value="ECO:0007669"/>
    <property type="project" value="InterPro"/>
</dbReference>
<evidence type="ECO:0000256" key="3">
    <source>
        <dbReference type="ARBA" id="ARBA00022741"/>
    </source>
</evidence>
<feature type="domain" description="Histidine kinase/HSP90-like ATPase" evidence="7">
    <location>
        <begin position="34"/>
        <end position="139"/>
    </location>
</feature>
<evidence type="ECO:0000256" key="4">
    <source>
        <dbReference type="ARBA" id="ARBA00022777"/>
    </source>
</evidence>
<dbReference type="GO" id="GO:0005524">
    <property type="term" value="F:ATP binding"/>
    <property type="evidence" value="ECO:0007669"/>
    <property type="project" value="UniProtKB-KW"/>
</dbReference>
<evidence type="ECO:0000256" key="6">
    <source>
        <dbReference type="ARBA" id="ARBA00022969"/>
    </source>
</evidence>
<dbReference type="PANTHER" id="PTHR35526:SF3">
    <property type="entry name" value="ANTI-SIGMA-F FACTOR RSBW"/>
    <property type="match status" value="1"/>
</dbReference>